<dbReference type="Pfam" id="PF02873">
    <property type="entry name" value="MurB_C"/>
    <property type="match status" value="1"/>
</dbReference>
<protein>
    <recommendedName>
        <fullName evidence="7 20">UDP-N-acetylenolpyruvoylglucosamine reductase</fullName>
        <ecNumber evidence="6 20">1.3.1.98</ecNumber>
    </recommendedName>
    <alternativeName>
        <fullName evidence="18 20">UDP-N-acetylmuramate dehydrogenase</fullName>
    </alternativeName>
</protein>
<dbReference type="GO" id="GO:0071949">
    <property type="term" value="F:FAD binding"/>
    <property type="evidence" value="ECO:0007669"/>
    <property type="project" value="InterPro"/>
</dbReference>
<dbReference type="GO" id="GO:0005829">
    <property type="term" value="C:cytosol"/>
    <property type="evidence" value="ECO:0007669"/>
    <property type="project" value="TreeGrafter"/>
</dbReference>
<keyword evidence="16 20" id="KW-0131">Cell cycle</keyword>
<comment type="function">
    <text evidence="2 20">Cell wall formation.</text>
</comment>
<keyword evidence="9 20" id="KW-0132">Cell division</keyword>
<dbReference type="SUPFAM" id="SSF56176">
    <property type="entry name" value="FAD-binding/transporter-associated domain-like"/>
    <property type="match status" value="1"/>
</dbReference>
<dbReference type="GO" id="GO:0051301">
    <property type="term" value="P:cell division"/>
    <property type="evidence" value="ECO:0007669"/>
    <property type="project" value="UniProtKB-KW"/>
</dbReference>
<dbReference type="Gene3D" id="3.30.43.10">
    <property type="entry name" value="Uridine Diphospho-n-acetylenolpyruvylglucosamine Reductase, domain 2"/>
    <property type="match status" value="1"/>
</dbReference>
<evidence type="ECO:0000256" key="11">
    <source>
        <dbReference type="ARBA" id="ARBA00022827"/>
    </source>
</evidence>
<dbReference type="RefSeq" id="WP_206561853.1">
    <property type="nucleotide sequence ID" value="NZ_JAFKCZ010000014.1"/>
</dbReference>
<dbReference type="GO" id="GO:0008360">
    <property type="term" value="P:regulation of cell shape"/>
    <property type="evidence" value="ECO:0007669"/>
    <property type="project" value="UniProtKB-KW"/>
</dbReference>
<dbReference type="NCBIfam" id="TIGR00179">
    <property type="entry name" value="murB"/>
    <property type="match status" value="1"/>
</dbReference>
<evidence type="ECO:0000256" key="16">
    <source>
        <dbReference type="ARBA" id="ARBA00023306"/>
    </source>
</evidence>
<dbReference type="SUPFAM" id="SSF56194">
    <property type="entry name" value="Uridine diphospho-N-Acetylenolpyruvylglucosamine reductase, MurB, C-terminal domain"/>
    <property type="match status" value="1"/>
</dbReference>
<comment type="cofactor">
    <cofactor evidence="1 20">
        <name>FAD</name>
        <dbReference type="ChEBI" id="CHEBI:57692"/>
    </cofactor>
</comment>
<dbReference type="InterPro" id="IPR011601">
    <property type="entry name" value="MurB_C"/>
</dbReference>
<evidence type="ECO:0000256" key="4">
    <source>
        <dbReference type="ARBA" id="ARBA00004752"/>
    </source>
</evidence>
<feature type="active site" description="Proton donor" evidence="20">
    <location>
        <position position="238"/>
    </location>
</feature>
<dbReference type="InterPro" id="IPR003170">
    <property type="entry name" value="MurB"/>
</dbReference>
<dbReference type="EC" id="1.3.1.98" evidence="6 20"/>
<dbReference type="HAMAP" id="MF_00037">
    <property type="entry name" value="MurB"/>
    <property type="match status" value="1"/>
</dbReference>
<keyword evidence="15 20" id="KW-0560">Oxidoreductase</keyword>
<dbReference type="InterPro" id="IPR036635">
    <property type="entry name" value="MurB_C_sf"/>
</dbReference>
<evidence type="ECO:0000256" key="18">
    <source>
        <dbReference type="ARBA" id="ARBA00031026"/>
    </source>
</evidence>
<accession>A0A939DHG7</accession>
<gene>
    <name evidence="20 22" type="primary">murB</name>
    <name evidence="22" type="ORF">JYP50_17535</name>
</gene>
<dbReference type="InterPro" id="IPR016167">
    <property type="entry name" value="FAD-bd_PCMH_sub1"/>
</dbReference>
<evidence type="ECO:0000256" key="3">
    <source>
        <dbReference type="ARBA" id="ARBA00004496"/>
    </source>
</evidence>
<comment type="caution">
    <text evidence="22">The sequence shown here is derived from an EMBL/GenBank/DDBJ whole genome shotgun (WGS) entry which is preliminary data.</text>
</comment>
<sequence>MQVHADYALDQRSTLALRARAAAFISATRTEDLLRAVLWSQDSGMPLLPLGEGSNIVFAGDVDAALLQVDIRGRKLLRKREGCAELRIGAGENWHQLVAWTLEQGYYGLENLALIPGTVGAAPIQNIGAYGVELSRFLRRVHAVDLESGAPMVLDAAQCQLGYRDSVFKHRLRDKVAIHAVELALPLSPDPQLRYPALGQYLEQQGIGTPTPVEVFEAVVAIRSARLPDPAREPNAGSFFKNPVVSRAHAEALRADHPELPVFPAAGDSCKLAAAWLIERCGWKGHREHGVGVHPGHALVLVNYGGNDGAVLLALAEAIRESVAERFGVDLEIEPRIYGGDR</sequence>
<dbReference type="PANTHER" id="PTHR21071:SF4">
    <property type="entry name" value="UDP-N-ACETYLENOLPYRUVOYLGLUCOSAMINE REDUCTASE"/>
    <property type="match status" value="1"/>
</dbReference>
<dbReference type="InterPro" id="IPR016169">
    <property type="entry name" value="FAD-bd_PCMH_sub2"/>
</dbReference>
<evidence type="ECO:0000256" key="14">
    <source>
        <dbReference type="ARBA" id="ARBA00022984"/>
    </source>
</evidence>
<evidence type="ECO:0000256" key="1">
    <source>
        <dbReference type="ARBA" id="ARBA00001974"/>
    </source>
</evidence>
<comment type="pathway">
    <text evidence="4 20">Cell wall biogenesis; peptidoglycan biosynthesis.</text>
</comment>
<evidence type="ECO:0000256" key="12">
    <source>
        <dbReference type="ARBA" id="ARBA00022857"/>
    </source>
</evidence>
<dbReference type="GO" id="GO:0008762">
    <property type="term" value="F:UDP-N-acetylmuramate dehydrogenase activity"/>
    <property type="evidence" value="ECO:0007669"/>
    <property type="project" value="UniProtKB-UniRule"/>
</dbReference>
<evidence type="ECO:0000256" key="10">
    <source>
        <dbReference type="ARBA" id="ARBA00022630"/>
    </source>
</evidence>
<evidence type="ECO:0000256" key="13">
    <source>
        <dbReference type="ARBA" id="ARBA00022960"/>
    </source>
</evidence>
<keyword evidence="13 20" id="KW-0133">Cell shape</keyword>
<dbReference type="PANTHER" id="PTHR21071">
    <property type="entry name" value="UDP-N-ACETYLENOLPYRUVOYLGLUCOSAMINE REDUCTASE"/>
    <property type="match status" value="1"/>
</dbReference>
<dbReference type="InterPro" id="IPR036318">
    <property type="entry name" value="FAD-bd_PCMH-like_sf"/>
</dbReference>
<evidence type="ECO:0000256" key="15">
    <source>
        <dbReference type="ARBA" id="ARBA00023002"/>
    </source>
</evidence>
<evidence type="ECO:0000256" key="20">
    <source>
        <dbReference type="HAMAP-Rule" id="MF_00037"/>
    </source>
</evidence>
<comment type="similarity">
    <text evidence="5 20">Belongs to the MurB family.</text>
</comment>
<dbReference type="Proteomes" id="UP000664303">
    <property type="component" value="Unassembled WGS sequence"/>
</dbReference>
<comment type="catalytic activity">
    <reaction evidence="19 20">
        <text>UDP-N-acetyl-alpha-D-muramate + NADP(+) = UDP-N-acetyl-3-O-(1-carboxyvinyl)-alpha-D-glucosamine + NADPH + H(+)</text>
        <dbReference type="Rhea" id="RHEA:12248"/>
        <dbReference type="ChEBI" id="CHEBI:15378"/>
        <dbReference type="ChEBI" id="CHEBI:57783"/>
        <dbReference type="ChEBI" id="CHEBI:58349"/>
        <dbReference type="ChEBI" id="CHEBI:68483"/>
        <dbReference type="ChEBI" id="CHEBI:70757"/>
        <dbReference type="EC" id="1.3.1.98"/>
    </reaction>
</comment>
<evidence type="ECO:0000256" key="19">
    <source>
        <dbReference type="ARBA" id="ARBA00048914"/>
    </source>
</evidence>
<evidence type="ECO:0000313" key="22">
    <source>
        <dbReference type="EMBL" id="MBN7798410.1"/>
    </source>
</evidence>
<keyword evidence="14 20" id="KW-0573">Peptidoglycan synthesis</keyword>
<keyword evidence="12 20" id="KW-0521">NADP</keyword>
<dbReference type="EMBL" id="JAFKCZ010000014">
    <property type="protein sequence ID" value="MBN7798410.1"/>
    <property type="molecule type" value="Genomic_DNA"/>
</dbReference>
<evidence type="ECO:0000256" key="6">
    <source>
        <dbReference type="ARBA" id="ARBA00012518"/>
    </source>
</evidence>
<dbReference type="GO" id="GO:0071555">
    <property type="term" value="P:cell wall organization"/>
    <property type="evidence" value="ECO:0007669"/>
    <property type="project" value="UniProtKB-KW"/>
</dbReference>
<reference evidence="22" key="1">
    <citation type="submission" date="2021-02" db="EMBL/GenBank/DDBJ databases">
        <title>PHA producing bacteria isolated from coastal sediment in Guangdong, Shenzhen.</title>
        <authorList>
            <person name="Zheng W."/>
            <person name="Yu S."/>
            <person name="Huang Y."/>
        </authorList>
    </citation>
    <scope>NUCLEOTIDE SEQUENCE</scope>
    <source>
        <strain evidence="22">TN14-10</strain>
    </source>
</reference>
<keyword evidence="10 20" id="KW-0285">Flavoprotein</keyword>
<evidence type="ECO:0000256" key="7">
    <source>
        <dbReference type="ARBA" id="ARBA00015188"/>
    </source>
</evidence>
<evidence type="ECO:0000256" key="9">
    <source>
        <dbReference type="ARBA" id="ARBA00022618"/>
    </source>
</evidence>
<evidence type="ECO:0000256" key="8">
    <source>
        <dbReference type="ARBA" id="ARBA00022490"/>
    </source>
</evidence>
<dbReference type="Pfam" id="PF01565">
    <property type="entry name" value="FAD_binding_4"/>
    <property type="match status" value="1"/>
</dbReference>
<feature type="active site" evidence="20">
    <location>
        <position position="164"/>
    </location>
</feature>
<evidence type="ECO:0000259" key="21">
    <source>
        <dbReference type="PROSITE" id="PS51387"/>
    </source>
</evidence>
<dbReference type="InterPro" id="IPR006094">
    <property type="entry name" value="Oxid_FAD_bind_N"/>
</dbReference>
<dbReference type="NCBIfam" id="NF010478">
    <property type="entry name" value="PRK13903.1"/>
    <property type="match status" value="1"/>
</dbReference>
<dbReference type="PROSITE" id="PS51387">
    <property type="entry name" value="FAD_PCMH"/>
    <property type="match status" value="1"/>
</dbReference>
<dbReference type="GO" id="GO:0009252">
    <property type="term" value="P:peptidoglycan biosynthetic process"/>
    <property type="evidence" value="ECO:0007669"/>
    <property type="project" value="UniProtKB-UniRule"/>
</dbReference>
<feature type="active site" evidence="20">
    <location>
        <position position="334"/>
    </location>
</feature>
<dbReference type="AlphaFoldDB" id="A0A939DHG7"/>
<comment type="subcellular location">
    <subcellularLocation>
        <location evidence="3 20">Cytoplasm</location>
    </subcellularLocation>
</comment>
<name>A0A939DHG7_9GAMM</name>
<proteinExistence type="inferred from homology"/>
<dbReference type="InterPro" id="IPR016166">
    <property type="entry name" value="FAD-bd_PCMH"/>
</dbReference>
<feature type="domain" description="FAD-binding PCMH-type" evidence="21">
    <location>
        <begin position="17"/>
        <end position="188"/>
    </location>
</feature>
<keyword evidence="11 20" id="KW-0274">FAD</keyword>
<keyword evidence="8 20" id="KW-0963">Cytoplasm</keyword>
<keyword evidence="23" id="KW-1185">Reference proteome</keyword>
<organism evidence="22 23">
    <name type="scientific">Parahaliea mediterranea</name>
    <dbReference type="NCBI Taxonomy" id="651086"/>
    <lineage>
        <taxon>Bacteria</taxon>
        <taxon>Pseudomonadati</taxon>
        <taxon>Pseudomonadota</taxon>
        <taxon>Gammaproteobacteria</taxon>
        <taxon>Cellvibrionales</taxon>
        <taxon>Halieaceae</taxon>
        <taxon>Parahaliea</taxon>
    </lineage>
</organism>
<evidence type="ECO:0000313" key="23">
    <source>
        <dbReference type="Proteomes" id="UP000664303"/>
    </source>
</evidence>
<keyword evidence="17 20" id="KW-0961">Cell wall biogenesis/degradation</keyword>
<dbReference type="Gene3D" id="3.90.78.10">
    <property type="entry name" value="UDP-N-acetylenolpyruvoylglucosamine reductase, C-terminal domain"/>
    <property type="match status" value="1"/>
</dbReference>
<evidence type="ECO:0000256" key="17">
    <source>
        <dbReference type="ARBA" id="ARBA00023316"/>
    </source>
</evidence>
<dbReference type="Gene3D" id="3.30.465.10">
    <property type="match status" value="1"/>
</dbReference>
<evidence type="ECO:0000256" key="5">
    <source>
        <dbReference type="ARBA" id="ARBA00010485"/>
    </source>
</evidence>
<dbReference type="NCBIfam" id="NF000755">
    <property type="entry name" value="PRK00046.1"/>
    <property type="match status" value="1"/>
</dbReference>
<evidence type="ECO:0000256" key="2">
    <source>
        <dbReference type="ARBA" id="ARBA00003921"/>
    </source>
</evidence>